<keyword evidence="3" id="KW-1185">Reference proteome</keyword>
<proteinExistence type="predicted"/>
<feature type="compositionally biased region" description="Polar residues" evidence="1">
    <location>
        <begin position="469"/>
        <end position="479"/>
    </location>
</feature>
<feature type="region of interest" description="Disordered" evidence="1">
    <location>
        <begin position="281"/>
        <end position="302"/>
    </location>
</feature>
<dbReference type="OrthoDB" id="10668556at2759"/>
<feature type="region of interest" description="Disordered" evidence="1">
    <location>
        <begin position="240"/>
        <end position="261"/>
    </location>
</feature>
<feature type="region of interest" description="Disordered" evidence="1">
    <location>
        <begin position="512"/>
        <end position="567"/>
    </location>
</feature>
<name>A0A9D4UX79_ADICA</name>
<feature type="compositionally biased region" description="Basic and acidic residues" evidence="1">
    <location>
        <begin position="544"/>
        <end position="559"/>
    </location>
</feature>
<feature type="compositionally biased region" description="Basic and acidic residues" evidence="1">
    <location>
        <begin position="1"/>
        <end position="24"/>
    </location>
</feature>
<accession>A0A9D4UX79</accession>
<protein>
    <submittedName>
        <fullName evidence="2">Uncharacterized protein</fullName>
    </submittedName>
</protein>
<feature type="compositionally biased region" description="Basic and acidic residues" evidence="1">
    <location>
        <begin position="516"/>
        <end position="530"/>
    </location>
</feature>
<feature type="region of interest" description="Disordered" evidence="1">
    <location>
        <begin position="581"/>
        <end position="604"/>
    </location>
</feature>
<dbReference type="AlphaFoldDB" id="A0A9D4UX79"/>
<feature type="compositionally biased region" description="Low complexity" evidence="1">
    <location>
        <begin position="583"/>
        <end position="595"/>
    </location>
</feature>
<feature type="compositionally biased region" description="Polar residues" evidence="1">
    <location>
        <begin position="240"/>
        <end position="256"/>
    </location>
</feature>
<dbReference type="EMBL" id="JABFUD020000009">
    <property type="protein sequence ID" value="KAI5075422.1"/>
    <property type="molecule type" value="Genomic_DNA"/>
</dbReference>
<gene>
    <name evidence="2" type="ORF">GOP47_0009498</name>
</gene>
<evidence type="ECO:0000313" key="2">
    <source>
        <dbReference type="EMBL" id="KAI5075422.1"/>
    </source>
</evidence>
<feature type="compositionally biased region" description="Polar residues" evidence="1">
    <location>
        <begin position="70"/>
        <end position="99"/>
    </location>
</feature>
<comment type="caution">
    <text evidence="2">The sequence shown here is derived from an EMBL/GenBank/DDBJ whole genome shotgun (WGS) entry which is preliminary data.</text>
</comment>
<evidence type="ECO:0000256" key="1">
    <source>
        <dbReference type="SAM" id="MobiDB-lite"/>
    </source>
</evidence>
<feature type="region of interest" description="Disordered" evidence="1">
    <location>
        <begin position="1"/>
        <end position="104"/>
    </location>
</feature>
<feature type="compositionally biased region" description="Polar residues" evidence="1">
    <location>
        <begin position="41"/>
        <end position="63"/>
    </location>
</feature>
<evidence type="ECO:0000313" key="3">
    <source>
        <dbReference type="Proteomes" id="UP000886520"/>
    </source>
</evidence>
<sequence length="738" mass="80481">MEELHMSHSRIKEQRAGAPHERNHQQSRVSHASKCAPTMALSPSIQSPTSPFVHLDSTSTASLSHLAPRSHSSAHNALRLNPSQSLTTESDASSTSACHATSPHEVPIEDVFSERVSLEKHLQHGDAGREEALQSFILERFLPAAKIVAADHDRTMYSSGRHPIMTMPSTVRYSSATMKDAPVHSKKSPSNVAWSRSFYEDDEDYNDSVSSEMPAKSCGFFCAGLKSAMSRSNNIAHQSLLRNKSRVPTQSSSHGTSSDEEDLLPKVKVMMQGTQKQRGIFGPAPASFATRSPTPPTIQDSERRRAANLNKSFARGPAGNSVQSLTHLNSRPSLNLCIKCHNSSSFLRQTPMKGPSLGDGIAFQQGARTLRGPCNDGDVGCDCHNAQQTPVELNANDSCPWNASNPQVSSQDSSTQVHNIKERLYVFESGLRDQRRPEDDELEFYDALSRFDMSISTQSSVPPLEDCESPSQNPHVSLTSHKHNSVATNLLCPREGEILAFDGDREGCVEVPSRYQPEKSGKEKLMDQHNSRVNSQQGKYACARPEKSGKENLMDHHNSSENSQQGKYACARPFDGAYSSRLKSSGKNTKSSSSSMPGWPLGISSFQSSTRKALPQETKNFSDECAANSKVRFATMADELRTDHGRSLAESSTVCASTEVGIKHSKNSIASIQTILCAYFGRGREAGLCSEEGGVYFAIGQEEGSEVGGCGERKPDASIAFQLFGEKIVTVIQLIEVQ</sequence>
<feature type="region of interest" description="Disordered" evidence="1">
    <location>
        <begin position="459"/>
        <end position="481"/>
    </location>
</feature>
<reference evidence="2" key="1">
    <citation type="submission" date="2021-01" db="EMBL/GenBank/DDBJ databases">
        <title>Adiantum capillus-veneris genome.</title>
        <authorList>
            <person name="Fang Y."/>
            <person name="Liao Q."/>
        </authorList>
    </citation>
    <scope>NUCLEOTIDE SEQUENCE</scope>
    <source>
        <strain evidence="2">H3</strain>
        <tissue evidence="2">Leaf</tissue>
    </source>
</reference>
<dbReference type="Proteomes" id="UP000886520">
    <property type="component" value="Chromosome 9"/>
</dbReference>
<organism evidence="2 3">
    <name type="scientific">Adiantum capillus-veneris</name>
    <name type="common">Maidenhair fern</name>
    <dbReference type="NCBI Taxonomy" id="13818"/>
    <lineage>
        <taxon>Eukaryota</taxon>
        <taxon>Viridiplantae</taxon>
        <taxon>Streptophyta</taxon>
        <taxon>Embryophyta</taxon>
        <taxon>Tracheophyta</taxon>
        <taxon>Polypodiopsida</taxon>
        <taxon>Polypodiidae</taxon>
        <taxon>Polypodiales</taxon>
        <taxon>Pteridineae</taxon>
        <taxon>Pteridaceae</taxon>
        <taxon>Vittarioideae</taxon>
        <taxon>Adiantum</taxon>
    </lineage>
</organism>